<dbReference type="RefSeq" id="XP_958494.1">
    <property type="nucleotide sequence ID" value="XM_953401.1"/>
</dbReference>
<dbReference type="AlphaFoldDB" id="Q7S1N2"/>
<name>Q7S1N2_NEUCR</name>
<accession>Q7S1N2</accession>
<sequence>MSSTNATFNSRQSYVAREAPNGGASSCWLGDVDNVDVMSILTDLINMNHPATLNTRISATSILPSIISSLPSTPIRSSATGGTFRPATLESIHSHAPDFSLTSTCRASTSAKSQRTTPVASPTTIPQQFAPNPQRHRFSRRQTTHQHSPLSSKIQPRTTTSIQRKASSLTSKQPDRRRSRTYWPVWYQKQRRRERKEAARNMKLDEQRRLELMELWEDEFFQILMYLLTEHLKRAVLALALELRREMERLDEMENSHAS</sequence>
<reference evidence="2 3" key="1">
    <citation type="journal article" date="2003" name="Nature">
        <title>The genome sequence of the filamentous fungus Neurospora crassa.</title>
        <authorList>
            <person name="Galagan J.E."/>
            <person name="Calvo S.E."/>
            <person name="Borkovich K.A."/>
            <person name="Selker E.U."/>
            <person name="Read N.D."/>
            <person name="Jaffe D."/>
            <person name="FitzHugh W."/>
            <person name="Ma L.J."/>
            <person name="Smirnov S."/>
            <person name="Purcell S."/>
            <person name="Rehman B."/>
            <person name="Elkins T."/>
            <person name="Engels R."/>
            <person name="Wang S."/>
            <person name="Nielsen C.B."/>
            <person name="Butler J."/>
            <person name="Endrizzi M."/>
            <person name="Qui D."/>
            <person name="Ianakiev P."/>
            <person name="Bell-Pedersen D."/>
            <person name="Nelson M.A."/>
            <person name="Werner-Washburne M."/>
            <person name="Selitrennikoff C.P."/>
            <person name="Kinsey J.A."/>
            <person name="Braun E.L."/>
            <person name="Zelter A."/>
            <person name="Schulte U."/>
            <person name="Kothe G.O."/>
            <person name="Jedd G."/>
            <person name="Mewes W."/>
            <person name="Staben C."/>
            <person name="Marcotte E."/>
            <person name="Greenberg D."/>
            <person name="Roy A."/>
            <person name="Foley K."/>
            <person name="Naylor J."/>
            <person name="Stange-Thomann N."/>
            <person name="Barrett R."/>
            <person name="Gnerre S."/>
            <person name="Kamal M."/>
            <person name="Kamvysselis M."/>
            <person name="Mauceli E."/>
            <person name="Bielke C."/>
            <person name="Rudd S."/>
            <person name="Frishman D."/>
            <person name="Krystofova S."/>
            <person name="Rasmussen C."/>
            <person name="Metzenberg R.L."/>
            <person name="Perkins D.D."/>
            <person name="Kroken S."/>
            <person name="Cogoni C."/>
            <person name="Macino G."/>
            <person name="Catcheside D."/>
            <person name="Li W."/>
            <person name="Pratt R.J."/>
            <person name="Osmani S.A."/>
            <person name="DeSouza C.P."/>
            <person name="Glass L."/>
            <person name="Orbach M.J."/>
            <person name="Berglund J.A."/>
            <person name="Voelker R."/>
            <person name="Yarden O."/>
            <person name="Plamann M."/>
            <person name="Seiler S."/>
            <person name="Dunlap J."/>
            <person name="Radford A."/>
            <person name="Aramayo R."/>
            <person name="Natvig D.O."/>
            <person name="Alex L.A."/>
            <person name="Mannhaupt G."/>
            <person name="Ebbole D.J."/>
            <person name="Freitag M."/>
            <person name="Paulsen I."/>
            <person name="Sachs M.S."/>
            <person name="Lander E.S."/>
            <person name="Nusbaum C."/>
            <person name="Birren B."/>
        </authorList>
    </citation>
    <scope>NUCLEOTIDE SEQUENCE [LARGE SCALE GENOMIC DNA]</scope>
    <source>
        <strain evidence="3">ATCC 24698 / 74-OR23-1A / CBS 708.71 / DSM 1257 / FGSC 987</strain>
    </source>
</reference>
<dbReference type="Proteomes" id="UP000001805">
    <property type="component" value="Chromosome 7, Linkage Group VII"/>
</dbReference>
<gene>
    <name evidence="2" type="ORF">NCU09275</name>
</gene>
<feature type="compositionally biased region" description="Polar residues" evidence="1">
    <location>
        <begin position="105"/>
        <end position="131"/>
    </location>
</feature>
<evidence type="ECO:0000313" key="3">
    <source>
        <dbReference type="Proteomes" id="UP000001805"/>
    </source>
</evidence>
<evidence type="ECO:0000256" key="1">
    <source>
        <dbReference type="SAM" id="MobiDB-lite"/>
    </source>
</evidence>
<dbReference type="PaxDb" id="5141-EFNCRP00000009323"/>
<feature type="compositionally biased region" description="Basic residues" evidence="1">
    <location>
        <begin position="134"/>
        <end position="144"/>
    </location>
</feature>
<proteinExistence type="predicted"/>
<dbReference type="GeneID" id="3874641"/>
<dbReference type="OrthoDB" id="10580781at2759"/>
<feature type="region of interest" description="Disordered" evidence="1">
    <location>
        <begin position="105"/>
        <end position="177"/>
    </location>
</feature>
<feature type="compositionally biased region" description="Polar residues" evidence="1">
    <location>
        <begin position="145"/>
        <end position="172"/>
    </location>
</feature>
<dbReference type="InParanoid" id="Q7S1N2"/>
<dbReference type="KEGG" id="ncr:NCU09275"/>
<dbReference type="HOGENOM" id="CLU_1073983_0_0_1"/>
<evidence type="ECO:0000313" key="2">
    <source>
        <dbReference type="EMBL" id="EAA29258.1"/>
    </source>
</evidence>
<dbReference type="EMBL" id="CM002242">
    <property type="protein sequence ID" value="EAA29258.1"/>
    <property type="molecule type" value="Genomic_DNA"/>
</dbReference>
<dbReference type="VEuPathDB" id="FungiDB:NCU09275"/>
<organism evidence="2 3">
    <name type="scientific">Neurospora crassa (strain ATCC 24698 / 74-OR23-1A / CBS 708.71 / DSM 1257 / FGSC 987)</name>
    <dbReference type="NCBI Taxonomy" id="367110"/>
    <lineage>
        <taxon>Eukaryota</taxon>
        <taxon>Fungi</taxon>
        <taxon>Dikarya</taxon>
        <taxon>Ascomycota</taxon>
        <taxon>Pezizomycotina</taxon>
        <taxon>Sordariomycetes</taxon>
        <taxon>Sordariomycetidae</taxon>
        <taxon>Sordariales</taxon>
        <taxon>Sordariaceae</taxon>
        <taxon>Neurospora</taxon>
    </lineage>
</organism>
<keyword evidence="3" id="KW-1185">Reference proteome</keyword>
<protein>
    <submittedName>
        <fullName evidence="2">Uncharacterized protein</fullName>
    </submittedName>
</protein>